<protein>
    <submittedName>
        <fullName evidence="1">Uncharacterized protein</fullName>
    </submittedName>
</protein>
<reference evidence="1 2" key="1">
    <citation type="submission" date="2016-01" db="EMBL/GenBank/DDBJ databases">
        <title>Genome sequence of the acidophilic iron oxidising Ferrovum strain Z-31.</title>
        <authorList>
            <person name="Poehlein A."/>
            <person name="Ullrich S.R."/>
            <person name="Schloemann M."/>
            <person name="Muehling M."/>
            <person name="Daniel R."/>
        </authorList>
    </citation>
    <scope>NUCLEOTIDE SEQUENCE [LARGE SCALE GENOMIC DNA]</scope>
    <source>
        <strain evidence="1 2">Z-31</strain>
    </source>
</reference>
<dbReference type="AlphaFoldDB" id="A0A149VWU2"/>
<name>A0A149VWU2_9PROT</name>
<dbReference type="EMBL" id="LRRD01000066">
    <property type="protein sequence ID" value="KXW57374.1"/>
    <property type="molecule type" value="Genomic_DNA"/>
</dbReference>
<sequence length="131" mass="14088">MHPDESTFIFVIKGGPRGAMGFIAHDQVEGRQAVMLLGPVNDLDGVIGAEDHRHASIISSPENGTSQFCGIRGGGITQFMNQSFHPVFFLPLALLPNIGIGTHGKTVQRDLTFLCPLRQTLGQQGEAGHQK</sequence>
<organism evidence="1 2">
    <name type="scientific">Ferrovum myxofaciens</name>
    <dbReference type="NCBI Taxonomy" id="416213"/>
    <lineage>
        <taxon>Bacteria</taxon>
        <taxon>Pseudomonadati</taxon>
        <taxon>Pseudomonadota</taxon>
        <taxon>Betaproteobacteria</taxon>
        <taxon>Ferrovales</taxon>
        <taxon>Ferrovaceae</taxon>
        <taxon>Ferrovum</taxon>
    </lineage>
</organism>
<accession>A0A149VWU2</accession>
<proteinExistence type="predicted"/>
<evidence type="ECO:0000313" key="1">
    <source>
        <dbReference type="EMBL" id="KXW57374.1"/>
    </source>
</evidence>
<gene>
    <name evidence="1" type="ORF">FEMY_21010</name>
</gene>
<dbReference type="Proteomes" id="UP000075653">
    <property type="component" value="Unassembled WGS sequence"/>
</dbReference>
<evidence type="ECO:0000313" key="2">
    <source>
        <dbReference type="Proteomes" id="UP000075653"/>
    </source>
</evidence>
<keyword evidence="2" id="KW-1185">Reference proteome</keyword>
<comment type="caution">
    <text evidence="1">The sequence shown here is derived from an EMBL/GenBank/DDBJ whole genome shotgun (WGS) entry which is preliminary data.</text>
</comment>